<feature type="compositionally biased region" description="Polar residues" evidence="3">
    <location>
        <begin position="1258"/>
        <end position="1276"/>
    </location>
</feature>
<dbReference type="PANTHER" id="PTHR43503:SF2">
    <property type="entry name" value="NEGATIVE REGULATOR OF SPORULATION MDS3-RELATED"/>
    <property type="match status" value="1"/>
</dbReference>
<proteinExistence type="predicted"/>
<feature type="compositionally biased region" description="Basic and acidic residues" evidence="3">
    <location>
        <begin position="1072"/>
        <end position="1086"/>
    </location>
</feature>
<evidence type="ECO:0000256" key="3">
    <source>
        <dbReference type="SAM" id="MobiDB-lite"/>
    </source>
</evidence>
<feature type="compositionally biased region" description="Basic and acidic residues" evidence="3">
    <location>
        <begin position="1015"/>
        <end position="1040"/>
    </location>
</feature>
<feature type="compositionally biased region" description="Low complexity" evidence="3">
    <location>
        <begin position="676"/>
        <end position="697"/>
    </location>
</feature>
<dbReference type="PANTHER" id="PTHR43503">
    <property type="entry name" value="MCG48959-RELATED"/>
    <property type="match status" value="1"/>
</dbReference>
<dbReference type="STRING" id="683960.A0A1E3PA39"/>
<feature type="region of interest" description="Disordered" evidence="3">
    <location>
        <begin position="918"/>
        <end position="1108"/>
    </location>
</feature>
<dbReference type="GO" id="GO:0005829">
    <property type="term" value="C:cytosol"/>
    <property type="evidence" value="ECO:0007669"/>
    <property type="project" value="TreeGrafter"/>
</dbReference>
<keyword evidence="2" id="KW-0677">Repeat</keyword>
<feature type="region of interest" description="Disordered" evidence="3">
    <location>
        <begin position="1320"/>
        <end position="1386"/>
    </location>
</feature>
<evidence type="ECO:0000313" key="5">
    <source>
        <dbReference type="EMBL" id="ODQ62084.1"/>
    </source>
</evidence>
<dbReference type="InterPro" id="IPR015915">
    <property type="entry name" value="Kelch-typ_b-propeller"/>
</dbReference>
<dbReference type="GeneID" id="30203345"/>
<evidence type="ECO:0000256" key="1">
    <source>
        <dbReference type="ARBA" id="ARBA00022441"/>
    </source>
</evidence>
<organism evidence="5 6">
    <name type="scientific">Wickerhamomyces anomalus (strain ATCC 58044 / CBS 1984 / NCYC 433 / NRRL Y-366-8)</name>
    <name type="common">Yeast</name>
    <name type="synonym">Hansenula anomala</name>
    <dbReference type="NCBI Taxonomy" id="683960"/>
    <lineage>
        <taxon>Eukaryota</taxon>
        <taxon>Fungi</taxon>
        <taxon>Dikarya</taxon>
        <taxon>Ascomycota</taxon>
        <taxon>Saccharomycotina</taxon>
        <taxon>Saccharomycetes</taxon>
        <taxon>Phaffomycetales</taxon>
        <taxon>Wickerhamomycetaceae</taxon>
        <taxon>Wickerhamomyces</taxon>
    </lineage>
</organism>
<feature type="region of interest" description="Disordered" evidence="3">
    <location>
        <begin position="573"/>
        <end position="747"/>
    </location>
</feature>
<feature type="compositionally biased region" description="Polar residues" evidence="3">
    <location>
        <begin position="650"/>
        <end position="675"/>
    </location>
</feature>
<feature type="compositionally biased region" description="Acidic residues" evidence="3">
    <location>
        <begin position="934"/>
        <end position="956"/>
    </location>
</feature>
<dbReference type="GO" id="GO:0005739">
    <property type="term" value="C:mitochondrion"/>
    <property type="evidence" value="ECO:0007669"/>
    <property type="project" value="TreeGrafter"/>
</dbReference>
<gene>
    <name evidence="5" type="ORF">WICANDRAFT_87248</name>
</gene>
<feature type="compositionally biased region" description="Low complexity" evidence="3">
    <location>
        <begin position="977"/>
        <end position="990"/>
    </location>
</feature>
<evidence type="ECO:0000313" key="6">
    <source>
        <dbReference type="Proteomes" id="UP000094112"/>
    </source>
</evidence>
<dbReference type="SUPFAM" id="SSF117281">
    <property type="entry name" value="Kelch motif"/>
    <property type="match status" value="1"/>
</dbReference>
<dbReference type="Gene3D" id="2.120.10.80">
    <property type="entry name" value="Kelch-type beta propeller"/>
    <property type="match status" value="1"/>
</dbReference>
<dbReference type="RefSeq" id="XP_019041291.1">
    <property type="nucleotide sequence ID" value="XM_019186099.1"/>
</dbReference>
<dbReference type="InterPro" id="IPR056737">
    <property type="entry name" value="Beta-prop_ATRN-MKLN-like"/>
</dbReference>
<reference evidence="5 6" key="1">
    <citation type="journal article" date="2016" name="Proc. Natl. Acad. Sci. U.S.A.">
        <title>Comparative genomics of biotechnologically important yeasts.</title>
        <authorList>
            <person name="Riley R."/>
            <person name="Haridas S."/>
            <person name="Wolfe K.H."/>
            <person name="Lopes M.R."/>
            <person name="Hittinger C.T."/>
            <person name="Goeker M."/>
            <person name="Salamov A.A."/>
            <person name="Wisecaver J.H."/>
            <person name="Long T.M."/>
            <person name="Calvey C.H."/>
            <person name="Aerts A.L."/>
            <person name="Barry K.W."/>
            <person name="Choi C."/>
            <person name="Clum A."/>
            <person name="Coughlan A.Y."/>
            <person name="Deshpande S."/>
            <person name="Douglass A.P."/>
            <person name="Hanson S.J."/>
            <person name="Klenk H.-P."/>
            <person name="LaButti K.M."/>
            <person name="Lapidus A."/>
            <person name="Lindquist E.A."/>
            <person name="Lipzen A.M."/>
            <person name="Meier-Kolthoff J.P."/>
            <person name="Ohm R.A."/>
            <person name="Otillar R.P."/>
            <person name="Pangilinan J.L."/>
            <person name="Peng Y."/>
            <person name="Rokas A."/>
            <person name="Rosa C.A."/>
            <person name="Scheuner C."/>
            <person name="Sibirny A.A."/>
            <person name="Slot J.C."/>
            <person name="Stielow J.B."/>
            <person name="Sun H."/>
            <person name="Kurtzman C.P."/>
            <person name="Blackwell M."/>
            <person name="Grigoriev I.V."/>
            <person name="Jeffries T.W."/>
        </authorList>
    </citation>
    <scope>NUCLEOTIDE SEQUENCE [LARGE SCALE GENOMIC DNA]</scope>
    <source>
        <strain evidence="6">ATCC 58044 / CBS 1984 / NCYC 433 / NRRL Y-366-8</strain>
    </source>
</reference>
<name>A0A1E3PA39_WICAA</name>
<sequence>MAPLLPSESTAYTVTLPEQSDDDRLNLTIRTGAASTYTKSTVIVHGGLIHGFQLSNITIPEIELKLEELEEKDWNKLISNEIFYLNIITRKWARLELESDKEKPKPRLFHSITTYGSSMYMFGGLVVDEEEHQLVPTNDLWEFNIDNKEWTCIDDGSRSGAVNRYDLSLLTTNYVSPEYGNIHPALVIVGGRSDLNQELNHITVFDLEQNAYVNNSQMNLNLNELIPARHNSDPKLKAQESEKSKLTVTSDKGFIISGDSNPEGTNNNDDMLLIYSTKQSTEYNNPLVSLPVSPSSTGSRLPLSQTLKYNSSAIPRDLKYPTGGVFGSNILVGGNSAIKNEYQMFSFNRPSQKWTRLSIDSKKKACEIYLWKSFSWPSHHKVLLLGSSNIPRDMIYPTIQLFDLVITVGLPITNIYHASTVPQMSTGRVKPKSSTMKENTSFEAYSKYVAPNTKISSIRSVFPNFAVALGRNAFERYGSSLADFEFISADGEKVNVPIMLLRKRWGRCFDMLLSKAYARAVYKLENQQQENNTEASETNSITSSSVNAKKSMMVFNKSGGSRDERDVPKFRLPFQDARSTPPPSAQQSLAPNSRKASVVSNTSNVSGRTNSTTGESNSLSPNLNFSNLPPPTPPPSEPLPSLEKSPRSSVTPTGSSSGQIFKNGMGFSSFSNSPRGSVSGPSMTPSTSVGPSTSPGPNRTKDDLRTPLQNFKKRDNTSRSSSFQTNKTDDNSSFNDNQSTIDSINNQDAEDETKVLLEPLLTPRSLYLPFATSTVQALAEFLFTGQLGDKWLFQPTTLDSFLLAKFYEIPLLYDLISEALYAMIGKKEESLIKDYTVFVDDYQDNLRRLFKDDEFRINGFFEEFPHVRKAFVEIEGYLNTVDDGYLNVTLLRKASKASNFSDDMSLLKSSASSKRASSTRSRFGKSSLSREVNVEENDDDDDIDNEDEDDPNDDDQPPALGKISSRRSERIKFNEDSMSSKSAKKVSSNSDYDDIDPITPLDVHARNRSNSQRSASKDSFDNKAHNQKDDLIEDEAKSYNDEYEDVDPLTKYQSHTSKSTSENEASIQVPEGRFHLPKEQISKVKSNDSSSDQNDQKHSTSDSDDVGVGLGLLNGAQLATKDKKNKEKNDFDAVPSDSALPTLENLASQDSAAPTDQLIQVIYEVSALACDMKLLLRAANALEMSRVFASKKEELLAELNNYGLKYEEVRLKEELLLKEHEERKRQREEELNASKQKELDTIKAKQDAKRAEELKAQKQAQSMRRNESSGNLTGQGDKSLEGINEDGDDDSIVSGRSRSGGGGLRNAFQSFRSFSSLSLSGLTGRKMSPSASGLDLEGSSSPKHHEHSSNPFRSSRGSKDSGSSGQSKHRSVFSSILPKRSHTSKH</sequence>
<dbReference type="Proteomes" id="UP000094112">
    <property type="component" value="Unassembled WGS sequence"/>
</dbReference>
<dbReference type="OrthoDB" id="10001928at2759"/>
<evidence type="ECO:0000256" key="2">
    <source>
        <dbReference type="ARBA" id="ARBA00022737"/>
    </source>
</evidence>
<feature type="compositionally biased region" description="Polar residues" evidence="3">
    <location>
        <begin position="585"/>
        <end position="614"/>
    </location>
</feature>
<feature type="compositionally biased region" description="Low complexity" evidence="3">
    <location>
        <begin position="639"/>
        <end position="649"/>
    </location>
</feature>
<accession>A0A1E3PA39</accession>
<evidence type="ECO:0000259" key="4">
    <source>
        <dbReference type="Pfam" id="PF24981"/>
    </source>
</evidence>
<feature type="compositionally biased region" description="Pro residues" evidence="3">
    <location>
        <begin position="628"/>
        <end position="638"/>
    </location>
</feature>
<feature type="compositionally biased region" description="Polar residues" evidence="3">
    <location>
        <begin position="718"/>
        <end position="747"/>
    </location>
</feature>
<dbReference type="GO" id="GO:0045454">
    <property type="term" value="P:cell redox homeostasis"/>
    <property type="evidence" value="ECO:0007669"/>
    <property type="project" value="TreeGrafter"/>
</dbReference>
<dbReference type="Pfam" id="PF24981">
    <property type="entry name" value="Beta-prop_ATRN-LZTR1"/>
    <property type="match status" value="1"/>
</dbReference>
<feature type="compositionally biased region" description="Basic and acidic residues" evidence="3">
    <location>
        <begin position="1222"/>
        <end position="1256"/>
    </location>
</feature>
<keyword evidence="6" id="KW-1185">Reference proteome</keyword>
<feature type="compositionally biased region" description="Polar residues" evidence="3">
    <location>
        <begin position="1051"/>
        <end position="1066"/>
    </location>
</feature>
<feature type="domain" description="Attractin/MKLN-like beta-propeller" evidence="4">
    <location>
        <begin position="78"/>
        <end position="213"/>
    </location>
</feature>
<dbReference type="EMBL" id="KV454208">
    <property type="protein sequence ID" value="ODQ62084.1"/>
    <property type="molecule type" value="Genomic_DNA"/>
</dbReference>
<feature type="region of interest" description="Disordered" evidence="3">
    <location>
        <begin position="1222"/>
        <end position="1307"/>
    </location>
</feature>
<feature type="compositionally biased region" description="Basic and acidic residues" evidence="3">
    <location>
        <begin position="966"/>
        <end position="975"/>
    </location>
</feature>
<keyword evidence="1" id="KW-0880">Kelch repeat</keyword>
<feature type="compositionally biased region" description="Low complexity" evidence="3">
    <location>
        <begin position="615"/>
        <end position="627"/>
    </location>
</feature>
<protein>
    <recommendedName>
        <fullName evidence="4">Attractin/MKLN-like beta-propeller domain-containing protein</fullName>
    </recommendedName>
</protein>